<evidence type="ECO:0000256" key="1">
    <source>
        <dbReference type="SAM" id="SignalP"/>
    </source>
</evidence>
<name>A0A7S4LZP7_GUITH</name>
<protein>
    <submittedName>
        <fullName evidence="2">Uncharacterized protein</fullName>
    </submittedName>
</protein>
<feature type="signal peptide" evidence="1">
    <location>
        <begin position="1"/>
        <end position="24"/>
    </location>
</feature>
<dbReference type="EMBL" id="HBKN01000258">
    <property type="protein sequence ID" value="CAE2190900.1"/>
    <property type="molecule type" value="Transcribed_RNA"/>
</dbReference>
<dbReference type="AlphaFoldDB" id="A0A7S4LZP7"/>
<keyword evidence="1" id="KW-0732">Signal</keyword>
<proteinExistence type="predicted"/>
<accession>A0A7S4LZP7</accession>
<gene>
    <name evidence="2" type="ORF">GTHE00462_LOCUS211</name>
</gene>
<feature type="chain" id="PRO_5030943772" evidence="1">
    <location>
        <begin position="25"/>
        <end position="531"/>
    </location>
</feature>
<reference evidence="2" key="1">
    <citation type="submission" date="2021-01" db="EMBL/GenBank/DDBJ databases">
        <authorList>
            <person name="Corre E."/>
            <person name="Pelletier E."/>
            <person name="Niang G."/>
            <person name="Scheremetjew M."/>
            <person name="Finn R."/>
            <person name="Kale V."/>
            <person name="Holt S."/>
            <person name="Cochrane G."/>
            <person name="Meng A."/>
            <person name="Brown T."/>
            <person name="Cohen L."/>
        </authorList>
    </citation>
    <scope>NUCLEOTIDE SEQUENCE</scope>
    <source>
        <strain evidence="2">CCMP 2712</strain>
    </source>
</reference>
<sequence length="531" mass="59474">MFLRTKLSSFSFVLLIFLTKRSLSQLSIEGIQNNAAILDANIDVYLGMNNLSDGPYSIKINIGGNLIVSASWYYKSVQENYLFFSLPDLFEGTYFMDVQMYGLHVELTESITFHVWNTFYDTDLTYAAANEVVPFGILKDGEYNSKTYSSIACMGGVQPYPFKLHSAGFKDDGYGPDAIGQRVCRFSHVCWARGQLIYFKDPQTVNFSSWPISHRHGFLHLSYLDVNRNQDDLENVKAWSPFVMHESVPRWFQTLDVDLSFLDAPSFGDNFGHFIMDNVVSIMQAASAFGHESLIDSQVLLLSKCRLPGSLDGTSRAGNCRKNYNELMRVFFHRPVLHLDELSSSNGICFRNLIAGHASAFSLRFQYPRSSVLRVFRDYTYRQLGLKLPQLETKEAGAWRVPSLLACYKVARGAMNPPHWPSACEDVRVILAQFSTPIDSTCINPASLPLTGQVQAVKQATTILSEHGTVSYVALFARDGLPLVVVGKPPMKEAHVLLQMTHVYTVYVDVAEGQEGIKAALLVVLKVGRPT</sequence>
<organism evidence="2">
    <name type="scientific">Guillardia theta</name>
    <name type="common">Cryptophyte</name>
    <name type="synonym">Cryptomonas phi</name>
    <dbReference type="NCBI Taxonomy" id="55529"/>
    <lineage>
        <taxon>Eukaryota</taxon>
        <taxon>Cryptophyceae</taxon>
        <taxon>Pyrenomonadales</taxon>
        <taxon>Geminigeraceae</taxon>
        <taxon>Guillardia</taxon>
    </lineage>
</organism>
<evidence type="ECO:0000313" key="2">
    <source>
        <dbReference type="EMBL" id="CAE2190900.1"/>
    </source>
</evidence>